<reference evidence="3" key="2">
    <citation type="submission" date="2016-10" db="EMBL/GenBank/DDBJ databases">
        <authorList>
            <person name="de Groot N.N."/>
        </authorList>
    </citation>
    <scope>NUCLEOTIDE SEQUENCE [LARGE SCALE GENOMIC DNA]</scope>
    <source>
        <strain evidence="3">CPCC 202695</strain>
    </source>
</reference>
<dbReference type="Proteomes" id="UP000893823">
    <property type="component" value="Unassembled WGS sequence"/>
</dbReference>
<dbReference type="EMBL" id="SODL02000002">
    <property type="protein sequence ID" value="MCP2367321.1"/>
    <property type="molecule type" value="Genomic_DNA"/>
</dbReference>
<accession>A0A1H1ZXE6</accession>
<keyword evidence="5" id="KW-1185">Reference proteome</keyword>
<evidence type="ECO:0000313" key="4">
    <source>
        <dbReference type="Proteomes" id="UP000199482"/>
    </source>
</evidence>
<keyword evidence="1" id="KW-0472">Membrane</keyword>
<protein>
    <submittedName>
        <fullName evidence="2">Apolipoprotein N-acyltransferase</fullName>
    </submittedName>
</protein>
<evidence type="ECO:0000313" key="2">
    <source>
        <dbReference type="EMBL" id="MCP2367321.1"/>
    </source>
</evidence>
<reference evidence="2" key="3">
    <citation type="submission" date="2022-06" db="EMBL/GenBank/DDBJ databases">
        <title>Genomic Encyclopedia of Type Strains, Phase III (KMG-III): the genomes of soil and plant-associated and newly described type strains.</title>
        <authorList>
            <person name="Whitman W."/>
        </authorList>
    </citation>
    <scope>NUCLEOTIDE SEQUENCE</scope>
    <source>
        <strain evidence="2">CPCC 202695</strain>
    </source>
</reference>
<evidence type="ECO:0000256" key="1">
    <source>
        <dbReference type="SAM" id="Phobius"/>
    </source>
</evidence>
<name>A0A1H1ZXE6_9MICO</name>
<evidence type="ECO:0000313" key="5">
    <source>
        <dbReference type="Proteomes" id="UP000893823"/>
    </source>
</evidence>
<feature type="transmembrane region" description="Helical" evidence="1">
    <location>
        <begin position="37"/>
        <end position="56"/>
    </location>
</feature>
<dbReference type="AlphaFoldDB" id="A0A1H1ZXE6"/>
<organism evidence="3 4">
    <name type="scientific">Agromyces flavus</name>
    <dbReference type="NCBI Taxonomy" id="589382"/>
    <lineage>
        <taxon>Bacteria</taxon>
        <taxon>Bacillati</taxon>
        <taxon>Actinomycetota</taxon>
        <taxon>Actinomycetes</taxon>
        <taxon>Micrococcales</taxon>
        <taxon>Microbacteriaceae</taxon>
        <taxon>Agromyces</taxon>
    </lineage>
</organism>
<dbReference type="EMBL" id="LT629755">
    <property type="protein sequence ID" value="SDT38360.1"/>
    <property type="molecule type" value="Genomic_DNA"/>
</dbReference>
<keyword evidence="1" id="KW-0812">Transmembrane</keyword>
<feature type="transmembrane region" description="Helical" evidence="1">
    <location>
        <begin position="95"/>
        <end position="121"/>
    </location>
</feature>
<feature type="transmembrane region" description="Helical" evidence="1">
    <location>
        <begin position="62"/>
        <end position="83"/>
    </location>
</feature>
<dbReference type="RefSeq" id="WP_092675048.1">
    <property type="nucleotide sequence ID" value="NZ_BMDN01000002.1"/>
</dbReference>
<gene>
    <name evidence="2" type="ORF">BCL57_001475</name>
    <name evidence="3" type="ORF">SAMN04489721_3399</name>
</gene>
<dbReference type="OrthoDB" id="5007682at2"/>
<proteinExistence type="predicted"/>
<evidence type="ECO:0000313" key="3">
    <source>
        <dbReference type="EMBL" id="SDT38360.1"/>
    </source>
</evidence>
<reference evidence="4" key="1">
    <citation type="submission" date="2016-10" db="EMBL/GenBank/DDBJ databases">
        <authorList>
            <person name="Varghese N."/>
            <person name="Submissions S."/>
        </authorList>
    </citation>
    <scope>NUCLEOTIDE SEQUENCE [LARGE SCALE GENOMIC DNA]</scope>
    <source>
        <strain evidence="4">CPCC 202695</strain>
    </source>
</reference>
<dbReference type="Proteomes" id="UP000199482">
    <property type="component" value="Chromosome I"/>
</dbReference>
<keyword evidence="1" id="KW-1133">Transmembrane helix</keyword>
<sequence>MTDPAPRDDDGDAERRDIPTPWWQDQYDVGGLGMARFFAWAGLLLGAGALAIALFAPLEGQALRTVWIAGFGAAAMWVPWMAIPRYRREGVAVSRVVPVAMGLGALAILVAIYAFVVIWAASGGVMLPAPDYWLGPQAPAAPGVPT</sequence>